<dbReference type="RefSeq" id="WP_046369041.1">
    <property type="nucleotide sequence ID" value="NZ_BBWV01000002.1"/>
</dbReference>
<sequence length="107" mass="11824">MNLPKVLADLVTAQNEFNSVAYANCFSETAEVFDEGKTHSGRKAIEVWIDDSNKKYQSVMEPLSITHDGSTSILSAKCSGKFEGSPLVLQFHFDIEDGLIQRLRVTG</sequence>
<dbReference type="AlphaFoldDB" id="A0A0E9N183"/>
<comment type="caution">
    <text evidence="1">The sequence shown here is derived from an EMBL/GenBank/DDBJ whole genome shotgun (WGS) entry which is preliminary data.</text>
</comment>
<proteinExistence type="predicted"/>
<name>A0A0E9N183_9BACT</name>
<dbReference type="EMBL" id="BBWV01000002">
    <property type="protein sequence ID" value="GAO43110.1"/>
    <property type="molecule type" value="Genomic_DNA"/>
</dbReference>
<dbReference type="SUPFAM" id="SSF54427">
    <property type="entry name" value="NTF2-like"/>
    <property type="match status" value="1"/>
</dbReference>
<dbReference type="InterPro" id="IPR032710">
    <property type="entry name" value="NTF2-like_dom_sf"/>
</dbReference>
<keyword evidence="2" id="KW-1185">Reference proteome</keyword>
<gene>
    <name evidence="1" type="ORF">FPE01S_02_02140</name>
</gene>
<dbReference type="STRING" id="1220578.FPE01S_02_02140"/>
<reference evidence="1 2" key="1">
    <citation type="submission" date="2015-04" db="EMBL/GenBank/DDBJ databases">
        <title>Whole genome shotgun sequence of Flavihumibacter petaseus NBRC 106054.</title>
        <authorList>
            <person name="Miyazawa S."/>
            <person name="Hosoyama A."/>
            <person name="Hashimoto M."/>
            <person name="Noguchi M."/>
            <person name="Tsuchikane K."/>
            <person name="Ohji S."/>
            <person name="Yamazoe A."/>
            <person name="Ichikawa N."/>
            <person name="Kimura A."/>
            <person name="Fujita N."/>
        </authorList>
    </citation>
    <scope>NUCLEOTIDE SEQUENCE [LARGE SCALE GENOMIC DNA]</scope>
    <source>
        <strain evidence="1 2">NBRC 106054</strain>
    </source>
</reference>
<evidence type="ECO:0000313" key="2">
    <source>
        <dbReference type="Proteomes" id="UP000033121"/>
    </source>
</evidence>
<evidence type="ECO:0000313" key="1">
    <source>
        <dbReference type="EMBL" id="GAO43110.1"/>
    </source>
</evidence>
<organism evidence="1 2">
    <name type="scientific">Flavihumibacter petaseus NBRC 106054</name>
    <dbReference type="NCBI Taxonomy" id="1220578"/>
    <lineage>
        <taxon>Bacteria</taxon>
        <taxon>Pseudomonadati</taxon>
        <taxon>Bacteroidota</taxon>
        <taxon>Chitinophagia</taxon>
        <taxon>Chitinophagales</taxon>
        <taxon>Chitinophagaceae</taxon>
        <taxon>Flavihumibacter</taxon>
    </lineage>
</organism>
<dbReference type="OrthoDB" id="8684708at2"/>
<dbReference type="Proteomes" id="UP000033121">
    <property type="component" value="Unassembled WGS sequence"/>
</dbReference>
<dbReference type="Gene3D" id="3.10.450.50">
    <property type="match status" value="1"/>
</dbReference>
<accession>A0A0E9N183</accession>
<evidence type="ECO:0008006" key="3">
    <source>
        <dbReference type="Google" id="ProtNLM"/>
    </source>
</evidence>
<protein>
    <recommendedName>
        <fullName evidence="3">SnoaL-like domain-containing protein</fullName>
    </recommendedName>
</protein>